<keyword evidence="8" id="KW-1185">Reference proteome</keyword>
<dbReference type="PANTHER" id="PTHR45625:SF4">
    <property type="entry name" value="PEPTIDYLPROLYL ISOMERASE DOMAIN AND WD REPEAT-CONTAINING PROTEIN 1"/>
    <property type="match status" value="1"/>
</dbReference>
<evidence type="ECO:0000313" key="8">
    <source>
        <dbReference type="Proteomes" id="UP000063919"/>
    </source>
</evidence>
<dbReference type="STRING" id="362837.SCANT_v1c00360"/>
<comment type="catalytic activity">
    <reaction evidence="5">
        <text>[protein]-peptidylproline (omega=180) = [protein]-peptidylproline (omega=0)</text>
        <dbReference type="Rhea" id="RHEA:16237"/>
        <dbReference type="Rhea" id="RHEA-COMP:10747"/>
        <dbReference type="Rhea" id="RHEA-COMP:10748"/>
        <dbReference type="ChEBI" id="CHEBI:83833"/>
        <dbReference type="ChEBI" id="CHEBI:83834"/>
        <dbReference type="EC" id="5.2.1.8"/>
    </reaction>
</comment>
<gene>
    <name evidence="7" type="primary">ppiB</name>
    <name evidence="7" type="ORF">SCANT_v1c00360</name>
</gene>
<dbReference type="PROSITE" id="PS50072">
    <property type="entry name" value="CSA_PPIASE_2"/>
    <property type="match status" value="1"/>
</dbReference>
<evidence type="ECO:0000256" key="1">
    <source>
        <dbReference type="ARBA" id="ARBA00002388"/>
    </source>
</evidence>
<dbReference type="InterPro" id="IPR020892">
    <property type="entry name" value="Cyclophilin-type_PPIase_CS"/>
</dbReference>
<dbReference type="Gene3D" id="2.40.100.10">
    <property type="entry name" value="Cyclophilin-like"/>
    <property type="match status" value="1"/>
</dbReference>
<evidence type="ECO:0000256" key="4">
    <source>
        <dbReference type="ARBA" id="ARBA00023235"/>
    </source>
</evidence>
<dbReference type="InterPro" id="IPR044666">
    <property type="entry name" value="Cyclophilin_A-like"/>
</dbReference>
<comment type="function">
    <text evidence="1 5">PPIases accelerate the folding of proteins. It catalyzes the cis-trans isomerization of proline imidic peptide bonds in oligopeptides.</text>
</comment>
<dbReference type="InterPro" id="IPR029000">
    <property type="entry name" value="Cyclophilin-like_dom_sf"/>
</dbReference>
<dbReference type="GO" id="GO:0003755">
    <property type="term" value="F:peptidyl-prolyl cis-trans isomerase activity"/>
    <property type="evidence" value="ECO:0007669"/>
    <property type="project" value="UniProtKB-UniRule"/>
</dbReference>
<dbReference type="KEGG" id="scj:SCANT_v1c00360"/>
<accession>A0A0M4JRT2</accession>
<evidence type="ECO:0000256" key="3">
    <source>
        <dbReference type="ARBA" id="ARBA00023110"/>
    </source>
</evidence>
<dbReference type="EMBL" id="CP012622">
    <property type="protein sequence ID" value="ALD65946.1"/>
    <property type="molecule type" value="Genomic_DNA"/>
</dbReference>
<evidence type="ECO:0000256" key="2">
    <source>
        <dbReference type="ARBA" id="ARBA00007365"/>
    </source>
</evidence>
<evidence type="ECO:0000259" key="6">
    <source>
        <dbReference type="PROSITE" id="PS50072"/>
    </source>
</evidence>
<reference evidence="7 8" key="1">
    <citation type="journal article" date="2015" name="Genome Announc.">
        <title>Complete Genome Sequence of Spiroplasma cantharicola CC-1T (DSM 21588), a Bacterium Isolated from Soldier Beetle (Cantharis carolinus).</title>
        <authorList>
            <person name="Lo W.S."/>
            <person name="Liu P.Y."/>
            <person name="Kuo C.H."/>
        </authorList>
    </citation>
    <scope>NUCLEOTIDE SEQUENCE [LARGE SCALE GENOMIC DNA]</scope>
    <source>
        <strain evidence="7 8">CC-1</strain>
    </source>
</reference>
<keyword evidence="4 5" id="KW-0413">Isomerase</keyword>
<comment type="similarity">
    <text evidence="2 5">Belongs to the cyclophilin-type PPIase family.</text>
</comment>
<dbReference type="PATRIC" id="fig|362837.3.peg.36"/>
<dbReference type="CDD" id="cd00317">
    <property type="entry name" value="cyclophilin"/>
    <property type="match status" value="1"/>
</dbReference>
<dbReference type="EC" id="5.2.1.8" evidence="5"/>
<organism evidence="7 8">
    <name type="scientific">Spiroplasma cantharicola</name>
    <dbReference type="NCBI Taxonomy" id="362837"/>
    <lineage>
        <taxon>Bacteria</taxon>
        <taxon>Bacillati</taxon>
        <taxon>Mycoplasmatota</taxon>
        <taxon>Mollicutes</taxon>
        <taxon>Entomoplasmatales</taxon>
        <taxon>Spiroplasmataceae</taxon>
        <taxon>Spiroplasma</taxon>
    </lineage>
</organism>
<dbReference type="Proteomes" id="UP000063919">
    <property type="component" value="Chromosome"/>
</dbReference>
<dbReference type="PANTHER" id="PTHR45625">
    <property type="entry name" value="PEPTIDYL-PROLYL CIS-TRANS ISOMERASE-RELATED"/>
    <property type="match status" value="1"/>
</dbReference>
<dbReference type="SUPFAM" id="SSF50891">
    <property type="entry name" value="Cyclophilin-like"/>
    <property type="match status" value="1"/>
</dbReference>
<dbReference type="RefSeq" id="WP_053945727.1">
    <property type="nucleotide sequence ID" value="NZ_CP012622.1"/>
</dbReference>
<dbReference type="PROSITE" id="PS00170">
    <property type="entry name" value="CSA_PPIASE_1"/>
    <property type="match status" value="1"/>
</dbReference>
<proteinExistence type="inferred from homology"/>
<dbReference type="OrthoDB" id="9807797at2"/>
<dbReference type="PIRSF" id="PIRSF001467">
    <property type="entry name" value="Peptidylpro_ismrse"/>
    <property type="match status" value="1"/>
</dbReference>
<dbReference type="PRINTS" id="PR00153">
    <property type="entry name" value="CSAPPISMRASE"/>
</dbReference>
<name>A0A0M4JRT2_9MOLU</name>
<feature type="domain" description="PPIase cyclophilin-type" evidence="6">
    <location>
        <begin position="3"/>
        <end position="169"/>
    </location>
</feature>
<dbReference type="InterPro" id="IPR024936">
    <property type="entry name" value="Cyclophilin-type_PPIase"/>
</dbReference>
<dbReference type="GO" id="GO:0006457">
    <property type="term" value="P:protein folding"/>
    <property type="evidence" value="ECO:0007669"/>
    <property type="project" value="InterPro"/>
</dbReference>
<dbReference type="Pfam" id="PF00160">
    <property type="entry name" value="Pro_isomerase"/>
    <property type="match status" value="1"/>
</dbReference>
<sequence>MKIIKFEIILKDGKKMQAELFPELAPISVENFVNLIKNKYFDGLIFHRVIKDFMIQGGGMDVKMNEKGGLEPIKGEFSINGWNKNATNLKHLPGVLSMARTNDMNSATSQFFIVTGDASFLDGQYASFGKLSNEESLKIALEISNCETTTHDYHDDVPTEPIIIETMNLI</sequence>
<protein>
    <recommendedName>
        <fullName evidence="5">Peptidyl-prolyl cis-trans isomerase</fullName>
        <shortName evidence="5">PPIase</shortName>
        <ecNumber evidence="5">5.2.1.8</ecNumber>
    </recommendedName>
</protein>
<dbReference type="AlphaFoldDB" id="A0A0M4JRT2"/>
<evidence type="ECO:0000313" key="7">
    <source>
        <dbReference type="EMBL" id="ALD65946.1"/>
    </source>
</evidence>
<keyword evidence="3 5" id="KW-0697">Rotamase</keyword>
<evidence type="ECO:0000256" key="5">
    <source>
        <dbReference type="RuleBase" id="RU363019"/>
    </source>
</evidence>
<dbReference type="InterPro" id="IPR002130">
    <property type="entry name" value="Cyclophilin-type_PPIase_dom"/>
</dbReference>